<evidence type="ECO:0000313" key="2">
    <source>
        <dbReference type="Proteomes" id="UP001597045"/>
    </source>
</evidence>
<accession>A0ABW3MJI0</accession>
<gene>
    <name evidence="1" type="ORF">ACFQ1S_37325</name>
</gene>
<keyword evidence="2" id="KW-1185">Reference proteome</keyword>
<sequence>RFGSPFWVRESTVEMPADLPRIKLGDIPEVSQHTPGELHEFVLEGEDLDYAERFAFGLECLLDGIAVRLERMR</sequence>
<evidence type="ECO:0000313" key="1">
    <source>
        <dbReference type="EMBL" id="MFD1050796.1"/>
    </source>
</evidence>
<feature type="non-terminal residue" evidence="1">
    <location>
        <position position="1"/>
    </location>
</feature>
<dbReference type="EMBL" id="JBHTIS010003096">
    <property type="protein sequence ID" value="MFD1050796.1"/>
    <property type="molecule type" value="Genomic_DNA"/>
</dbReference>
<dbReference type="Gene3D" id="1.10.357.10">
    <property type="entry name" value="Tetracycline Repressor, domain 2"/>
    <property type="match status" value="1"/>
</dbReference>
<name>A0ABW3MJI0_9PSEU</name>
<protein>
    <submittedName>
        <fullName evidence="1">Uncharacterized protein</fullName>
    </submittedName>
</protein>
<dbReference type="SUPFAM" id="SSF48498">
    <property type="entry name" value="Tetracyclin repressor-like, C-terminal domain"/>
    <property type="match status" value="1"/>
</dbReference>
<organism evidence="1 2">
    <name type="scientific">Kibdelosporangium lantanae</name>
    <dbReference type="NCBI Taxonomy" id="1497396"/>
    <lineage>
        <taxon>Bacteria</taxon>
        <taxon>Bacillati</taxon>
        <taxon>Actinomycetota</taxon>
        <taxon>Actinomycetes</taxon>
        <taxon>Pseudonocardiales</taxon>
        <taxon>Pseudonocardiaceae</taxon>
        <taxon>Kibdelosporangium</taxon>
    </lineage>
</organism>
<dbReference type="Proteomes" id="UP001597045">
    <property type="component" value="Unassembled WGS sequence"/>
</dbReference>
<proteinExistence type="predicted"/>
<reference evidence="2" key="1">
    <citation type="journal article" date="2019" name="Int. J. Syst. Evol. Microbiol.">
        <title>The Global Catalogue of Microorganisms (GCM) 10K type strain sequencing project: providing services to taxonomists for standard genome sequencing and annotation.</title>
        <authorList>
            <consortium name="The Broad Institute Genomics Platform"/>
            <consortium name="The Broad Institute Genome Sequencing Center for Infectious Disease"/>
            <person name="Wu L."/>
            <person name="Ma J."/>
        </authorList>
    </citation>
    <scope>NUCLEOTIDE SEQUENCE [LARGE SCALE GENOMIC DNA]</scope>
    <source>
        <strain evidence="2">JCM 31486</strain>
    </source>
</reference>
<comment type="caution">
    <text evidence="1">The sequence shown here is derived from an EMBL/GenBank/DDBJ whole genome shotgun (WGS) entry which is preliminary data.</text>
</comment>
<dbReference type="InterPro" id="IPR036271">
    <property type="entry name" value="Tet_transcr_reg_TetR-rel_C_sf"/>
</dbReference>